<dbReference type="PANTHER" id="PTHR15696:SF0">
    <property type="entry name" value="TELOMERASE-BINDING PROTEIN EST1A"/>
    <property type="match status" value="1"/>
</dbReference>
<accession>A0A9P8I0G5</accession>
<keyword evidence="4" id="KW-1185">Reference proteome</keyword>
<dbReference type="PANTHER" id="PTHR15696">
    <property type="entry name" value="SMG-7 SUPPRESSOR WITH MORPHOLOGICAL EFFECT ON GENITALIA PROTEIN 7"/>
    <property type="match status" value="1"/>
</dbReference>
<dbReference type="GO" id="GO:0000184">
    <property type="term" value="P:nuclear-transcribed mRNA catabolic process, nonsense-mediated decay"/>
    <property type="evidence" value="ECO:0007669"/>
    <property type="project" value="TreeGrafter"/>
</dbReference>
<dbReference type="SUPFAM" id="SSF48452">
    <property type="entry name" value="TPR-like"/>
    <property type="match status" value="1"/>
</dbReference>
<evidence type="ECO:0000313" key="4">
    <source>
        <dbReference type="Proteomes" id="UP000698800"/>
    </source>
</evidence>
<proteinExistence type="predicted"/>
<feature type="transmembrane region" description="Helical" evidence="2">
    <location>
        <begin position="645"/>
        <end position="663"/>
    </location>
</feature>
<dbReference type="GO" id="GO:0070034">
    <property type="term" value="F:telomerase RNA binding"/>
    <property type="evidence" value="ECO:0007669"/>
    <property type="project" value="TreeGrafter"/>
</dbReference>
<dbReference type="EMBL" id="JAGHQL010000033">
    <property type="protein sequence ID" value="KAH0543401.1"/>
    <property type="molecule type" value="Genomic_DNA"/>
</dbReference>
<dbReference type="Gene3D" id="1.25.40.10">
    <property type="entry name" value="Tetratricopeptide repeat domain"/>
    <property type="match status" value="1"/>
</dbReference>
<dbReference type="FunFam" id="1.25.40.10:FF:000202">
    <property type="entry name" value="Unplaced genomic scaffold supercont1.7, whole genome shotgun sequence"/>
    <property type="match status" value="1"/>
</dbReference>
<dbReference type="GO" id="GO:0005697">
    <property type="term" value="C:telomerase holoenzyme complex"/>
    <property type="evidence" value="ECO:0007669"/>
    <property type="project" value="TreeGrafter"/>
</dbReference>
<feature type="region of interest" description="Disordered" evidence="1">
    <location>
        <begin position="49"/>
        <end position="95"/>
    </location>
</feature>
<feature type="transmembrane region" description="Helical" evidence="2">
    <location>
        <begin position="563"/>
        <end position="583"/>
    </location>
</feature>
<dbReference type="OrthoDB" id="2017974at2759"/>
<evidence type="ECO:0000256" key="2">
    <source>
        <dbReference type="SAM" id="Phobius"/>
    </source>
</evidence>
<feature type="transmembrane region" description="Helical" evidence="2">
    <location>
        <begin position="675"/>
        <end position="693"/>
    </location>
</feature>
<gene>
    <name evidence="3" type="ORF">FGG08_002259</name>
</gene>
<feature type="region of interest" description="Disordered" evidence="1">
    <location>
        <begin position="149"/>
        <end position="179"/>
    </location>
</feature>
<dbReference type="Proteomes" id="UP000698800">
    <property type="component" value="Unassembled WGS sequence"/>
</dbReference>
<dbReference type="AlphaFoldDB" id="A0A9P8I0G5"/>
<feature type="transmembrane region" description="Helical" evidence="2">
    <location>
        <begin position="590"/>
        <end position="608"/>
    </location>
</feature>
<name>A0A9P8I0G5_9PEZI</name>
<keyword evidence="2" id="KW-0472">Membrane</keyword>
<comment type="caution">
    <text evidence="3">The sequence shown here is derived from an EMBL/GenBank/DDBJ whole genome shotgun (WGS) entry which is preliminary data.</text>
</comment>
<organism evidence="3 4">
    <name type="scientific">Glutinoglossum americanum</name>
    <dbReference type="NCBI Taxonomy" id="1670608"/>
    <lineage>
        <taxon>Eukaryota</taxon>
        <taxon>Fungi</taxon>
        <taxon>Dikarya</taxon>
        <taxon>Ascomycota</taxon>
        <taxon>Pezizomycotina</taxon>
        <taxon>Geoglossomycetes</taxon>
        <taxon>Geoglossales</taxon>
        <taxon>Geoglossaceae</taxon>
        <taxon>Glutinoglossum</taxon>
    </lineage>
</organism>
<feature type="transmembrane region" description="Helical" evidence="2">
    <location>
        <begin position="614"/>
        <end position="633"/>
    </location>
</feature>
<evidence type="ECO:0008006" key="5">
    <source>
        <dbReference type="Google" id="ProtNLM"/>
    </source>
</evidence>
<evidence type="ECO:0000256" key="1">
    <source>
        <dbReference type="SAM" id="MobiDB-lite"/>
    </source>
</evidence>
<sequence>MDPPSSNLDDRFISYKRSSSRVWSCPKCLDRRAFHRENELFTHVAQHHPEFAEGSRDDDDSIRTIPGEGGGELTRPASGSKRLFNPTTDNPNLRSDVVKGLDPANLAPAAAAMAPRVYDKQAHVFRSKKEPQRRKDIRPRDMFPAIPPKQAAQVHAPQSREGGGRSVLVGSPTQPHGEQVYSEKNLGLVLQPETRPISQEQLVAEVKGIYAGLVMVEAKCVDVDNKQARDAQEAGPGKQPKLNNEQWQALIALHRTLLHEHHDFFLASQHRSASPALRRLASKYAMPARMWRHGIHSFLELHRHRLPDSLEHMLAFIYSAYSMMALLYETVPTFEDTWIECLGDLGRYRMAIEDDCIEDREVWTRVARFWCSKAADKSPTVGRLYHHLAILARPNALQQLYYYTRSLSCVQPFLGDTNLSLSQLDVFWLMVNTPAWHVVAPNSVITEQSGLSWILNSVGRDAATALEASAYGAAAVTAPMVGSVIPPAKKCILGKVMAGITKAMPCRPIRWAIRKIADPLRSVVAMKVALFLMPGRVLSSELKSHSPGNAGRGQLIGSSFPDWLYSLTCLFLVIYSCIGNFYSDRVYFRINWGVMTAIVDLAWMMVVLDGTLSSSAKWTTLLLGAFYTLVYGIKSFKAHRMGHGYALATISTIGLLNLMAVALPNQEGMGSKDRLTQLLLPSVGFSVSVWAYVASKLTNYHHSPSGRDPGSIV</sequence>
<dbReference type="GO" id="GO:0042162">
    <property type="term" value="F:telomeric DNA binding"/>
    <property type="evidence" value="ECO:0007669"/>
    <property type="project" value="TreeGrafter"/>
</dbReference>
<protein>
    <recommendedName>
        <fullName evidence="5">DNA/RNA-binding domain-containing protein</fullName>
    </recommendedName>
</protein>
<reference evidence="3" key="1">
    <citation type="submission" date="2021-03" db="EMBL/GenBank/DDBJ databases">
        <title>Comparative genomics and phylogenomic investigation of the class Geoglossomycetes provide insights into ecological specialization and systematics.</title>
        <authorList>
            <person name="Melie T."/>
            <person name="Pirro S."/>
            <person name="Miller A.N."/>
            <person name="Quandt A."/>
        </authorList>
    </citation>
    <scope>NUCLEOTIDE SEQUENCE</scope>
    <source>
        <strain evidence="3">GBOQ0MN5Z8</strain>
    </source>
</reference>
<dbReference type="InterPro" id="IPR011990">
    <property type="entry name" value="TPR-like_helical_dom_sf"/>
</dbReference>
<keyword evidence="2" id="KW-0812">Transmembrane</keyword>
<evidence type="ECO:0000313" key="3">
    <source>
        <dbReference type="EMBL" id="KAH0543401.1"/>
    </source>
</evidence>
<dbReference type="InterPro" id="IPR045153">
    <property type="entry name" value="Est1/Ebs1-like"/>
</dbReference>
<keyword evidence="2" id="KW-1133">Transmembrane helix</keyword>